<dbReference type="Pfam" id="PF13692">
    <property type="entry name" value="Glyco_trans_1_4"/>
    <property type="match status" value="1"/>
</dbReference>
<protein>
    <submittedName>
        <fullName evidence="5">Glycosyltransferase</fullName>
        <ecNumber evidence="5">2.4.-.-</ecNumber>
    </submittedName>
</protein>
<feature type="region of interest" description="Disordered" evidence="3">
    <location>
        <begin position="1"/>
        <end position="36"/>
    </location>
</feature>
<proteinExistence type="predicted"/>
<dbReference type="PANTHER" id="PTHR12526">
    <property type="entry name" value="GLYCOSYLTRANSFERASE"/>
    <property type="match status" value="1"/>
</dbReference>
<organism evidence="5 6">
    <name type="scientific">Nesterenkonia flava</name>
    <dbReference type="NCBI Taxonomy" id="469799"/>
    <lineage>
        <taxon>Bacteria</taxon>
        <taxon>Bacillati</taxon>
        <taxon>Actinomycetota</taxon>
        <taxon>Actinomycetes</taxon>
        <taxon>Micrococcales</taxon>
        <taxon>Micrococcaceae</taxon>
        <taxon>Nesterenkonia</taxon>
    </lineage>
</organism>
<dbReference type="EC" id="2.4.-.-" evidence="5"/>
<gene>
    <name evidence="5" type="ORF">RH857_06015</name>
</gene>
<evidence type="ECO:0000313" key="6">
    <source>
        <dbReference type="Proteomes" id="UP001260872"/>
    </source>
</evidence>
<dbReference type="Pfam" id="PF13439">
    <property type="entry name" value="Glyco_transf_4"/>
    <property type="match status" value="1"/>
</dbReference>
<dbReference type="Gene3D" id="3.40.50.2000">
    <property type="entry name" value="Glycogen Phosphorylase B"/>
    <property type="match status" value="2"/>
</dbReference>
<keyword evidence="6" id="KW-1185">Reference proteome</keyword>
<reference evidence="6" key="1">
    <citation type="submission" date="2023-07" db="EMBL/GenBank/DDBJ databases">
        <title>Description of three actinobacteria isolated from air of manufacturing shop in a pharmaceutical factory.</title>
        <authorList>
            <person name="Zhang D.-F."/>
        </authorList>
    </citation>
    <scope>NUCLEOTIDE SEQUENCE [LARGE SCALE GENOMIC DNA]</scope>
    <source>
        <strain evidence="6">CCTCC AB 207010</strain>
    </source>
</reference>
<feature type="region of interest" description="Disordered" evidence="3">
    <location>
        <begin position="483"/>
        <end position="505"/>
    </location>
</feature>
<feature type="domain" description="Glycosyltransferase subfamily 4-like N-terminal" evidence="4">
    <location>
        <begin position="99"/>
        <end position="241"/>
    </location>
</feature>
<dbReference type="CDD" id="cd03801">
    <property type="entry name" value="GT4_PimA-like"/>
    <property type="match status" value="1"/>
</dbReference>
<keyword evidence="2 5" id="KW-0808">Transferase</keyword>
<sequence length="548" mass="60380">MPSQGFPSDQHASEDEHESVGLSEVGSALRTLADEPEDRVRSEELIRLRSSVAETDLVMAAVAECPEALKVLAQAGPRVELAQRPVQHVLLTTKTITTGGVSMVLLSQARHLLGAGYRVTIVGKGPGSSHDLLPEGAEFVEMEGGDLPARVGEWREICASRSVDVIIDHQTLYTKEWPAYALMARALGIPTIGWVHNFAGRPLYDLSNLTSFLTDHLDSLAKVVTLSPLDAVYWKLRGVPHAVYLPNPASPMIHDSSDVDIVKASPAGRRLELIWWGRLDEHTKQVRELIAVAAELKKLEVDFRLRVIGPEWKDLTPAKFKGEVRQRGLENYVDVVGPLHGQELIDAVDAADVFVSTSVIEGYQLTILEAQARGLPVVMYEMPWLLPVQGNRGIVSVPQADSSAFARAVAALHGSPERFSELSAASLEAARRIREFDFAEAYQQLIEDTLPETFSPEPTLEDAQELIDLLLFYVERHSGLRTRGARKRKGAAASQDVHSSPGRPLPRRVLAGVARRARPYARLALSYAPALKPAAHRLNYELKRRIPR</sequence>
<dbReference type="InterPro" id="IPR028098">
    <property type="entry name" value="Glyco_trans_4-like_N"/>
</dbReference>
<evidence type="ECO:0000256" key="1">
    <source>
        <dbReference type="ARBA" id="ARBA00022676"/>
    </source>
</evidence>
<evidence type="ECO:0000313" key="5">
    <source>
        <dbReference type="EMBL" id="MDR5711688.1"/>
    </source>
</evidence>
<name>A0ABU1FSP6_9MICC</name>
<evidence type="ECO:0000259" key="4">
    <source>
        <dbReference type="Pfam" id="PF13439"/>
    </source>
</evidence>
<dbReference type="RefSeq" id="WP_310537070.1">
    <property type="nucleotide sequence ID" value="NZ_BAAAOC010000023.1"/>
</dbReference>
<comment type="caution">
    <text evidence="5">The sequence shown here is derived from an EMBL/GenBank/DDBJ whole genome shotgun (WGS) entry which is preliminary data.</text>
</comment>
<keyword evidence="1 5" id="KW-0328">Glycosyltransferase</keyword>
<dbReference type="GO" id="GO:0016757">
    <property type="term" value="F:glycosyltransferase activity"/>
    <property type="evidence" value="ECO:0007669"/>
    <property type="project" value="UniProtKB-KW"/>
</dbReference>
<evidence type="ECO:0000256" key="2">
    <source>
        <dbReference type="ARBA" id="ARBA00022679"/>
    </source>
</evidence>
<accession>A0ABU1FSP6</accession>
<dbReference type="Proteomes" id="UP001260872">
    <property type="component" value="Unassembled WGS sequence"/>
</dbReference>
<dbReference type="SUPFAM" id="SSF53756">
    <property type="entry name" value="UDP-Glycosyltransferase/glycogen phosphorylase"/>
    <property type="match status" value="1"/>
</dbReference>
<evidence type="ECO:0000256" key="3">
    <source>
        <dbReference type="SAM" id="MobiDB-lite"/>
    </source>
</evidence>
<dbReference type="EMBL" id="JAVKGT010000012">
    <property type="protein sequence ID" value="MDR5711688.1"/>
    <property type="molecule type" value="Genomic_DNA"/>
</dbReference>